<dbReference type="EMBL" id="MW021763">
    <property type="protein sequence ID" value="QPX75112.1"/>
    <property type="molecule type" value="Genomic_DNA"/>
</dbReference>
<evidence type="ECO:0000313" key="1">
    <source>
        <dbReference type="EMBL" id="QPX75112.1"/>
    </source>
</evidence>
<protein>
    <submittedName>
        <fullName evidence="1">Uncharacterized protein</fullName>
    </submittedName>
</protein>
<keyword evidence="2" id="KW-1185">Reference proteome</keyword>
<evidence type="ECO:0000313" key="2">
    <source>
        <dbReference type="Proteomes" id="UP000595656"/>
    </source>
</evidence>
<proteinExistence type="predicted"/>
<gene>
    <name evidence="1" type="ORF">BIGDOG_7</name>
</gene>
<name>A0A7T3TKY8_9CAUD</name>
<organism evidence="1 2">
    <name type="scientific">Serratia phage vB_SmaS_Bigdog</name>
    <dbReference type="NCBI Taxonomy" id="2777364"/>
    <lineage>
        <taxon>Viruses</taxon>
        <taxon>Duplodnaviria</taxon>
        <taxon>Heunggongvirae</taxon>
        <taxon>Uroviricota</taxon>
        <taxon>Caudoviricetes</taxon>
        <taxon>Bonzeevirus</taxon>
        <taxon>Bonzeevirus bigdog</taxon>
    </lineage>
</organism>
<sequence length="78" mass="8865">MKDVVVKCTQSDANHFFEAGNLYKAKFFKNGCLSVTDKYGVPHRTDSKKNITCWVHISGREILGFVTFEVQEDEASTF</sequence>
<accession>A0A7T3TKY8</accession>
<dbReference type="Proteomes" id="UP000595656">
    <property type="component" value="Segment"/>
</dbReference>
<reference evidence="1 2" key="1">
    <citation type="submission" date="2020-09" db="EMBL/GenBank/DDBJ databases">
        <authorList>
            <person name="Hogan T.J."/>
            <person name="Wilson M.E."/>
            <person name="Walker J.K."/>
            <person name="Johnson L."/>
            <person name="Sharma R."/>
            <person name="Grose J.H."/>
        </authorList>
    </citation>
    <scope>NUCLEOTIDE SEQUENCE [LARGE SCALE GENOMIC DNA]</scope>
</reference>